<dbReference type="InterPro" id="IPR002470">
    <property type="entry name" value="Peptidase_S9A"/>
</dbReference>
<dbReference type="Proteomes" id="UP001580407">
    <property type="component" value="Unassembled WGS sequence"/>
</dbReference>
<dbReference type="PANTHER" id="PTHR42776:SF27">
    <property type="entry name" value="DIPEPTIDYL PEPTIDASE FAMILY MEMBER 6"/>
    <property type="match status" value="1"/>
</dbReference>
<dbReference type="Gene3D" id="2.120.10.30">
    <property type="entry name" value="TolB, C-terminal domain"/>
    <property type="match status" value="1"/>
</dbReference>
<feature type="domain" description="Peptidase S9 prolyl oligopeptidase catalytic" evidence="2">
    <location>
        <begin position="388"/>
        <end position="592"/>
    </location>
</feature>
<gene>
    <name evidence="3" type="ORF">ACE3NQ_00235</name>
</gene>
<keyword evidence="4" id="KW-1185">Reference proteome</keyword>
<dbReference type="InterPro" id="IPR029058">
    <property type="entry name" value="AB_hydrolase_fold"/>
</dbReference>
<evidence type="ECO:0000313" key="4">
    <source>
        <dbReference type="Proteomes" id="UP001580407"/>
    </source>
</evidence>
<dbReference type="PANTHER" id="PTHR42776">
    <property type="entry name" value="SERINE PEPTIDASE S9 FAMILY MEMBER"/>
    <property type="match status" value="1"/>
</dbReference>
<dbReference type="PRINTS" id="PR00862">
    <property type="entry name" value="PROLIGOPTASE"/>
</dbReference>
<evidence type="ECO:0000313" key="3">
    <source>
        <dbReference type="EMBL" id="MFB5679335.1"/>
    </source>
</evidence>
<name>A0ABV5B0W6_9BACL</name>
<dbReference type="SUPFAM" id="SSF82171">
    <property type="entry name" value="DPP6 N-terminal domain-like"/>
    <property type="match status" value="1"/>
</dbReference>
<comment type="caution">
    <text evidence="3">The sequence shown here is derived from an EMBL/GenBank/DDBJ whole genome shotgun (WGS) entry which is preliminary data.</text>
</comment>
<sequence length="592" mass="66549">MNEEEILLQYLTVKSAYACSAIPGTGKWTFLSKMSGIPEAWTLDEEQNPILFVRAEDRILSLLHAPDGKRAVVGVDCKGNEKQQLFLAGEGKLEPLMQSAEHFHYPGGWSPDGQLFSYSSNRRHPGYFDIFVISIATREVNTVFTHDGNCVPLGWADHDSLLIRIRETNLDSTIYHINIRTGQQVRIGPAGTLAKYEAVRMADGGKKGYALTDLGEETLYLCEYSTDSPERLTKLLHFPRWDIEEIALSPQEDILAFTVNEGGVSRLGFYHIATAEHEMTAGIPAGVIDSLSWLSGEALLFSLKSPVMPGDIWEYSRSSRAARRLTFISRADSISGRWAEPEICTYRSFDGLEVPYFFYNQTAEQGKPAVIYVHGGPEGQTKAEYHPVMQYLVRQGFAVAAPNVRGSSGYGRTYIRLDDARKRMDSVRDLAWLVKDLTENRGVAPGKIGIMGRSYGGFMVLAAVTHYPDLWAAGVDIVGISNLKTMLKNTGEWRRRLRECEYGSLAEHSDFFDEIAPLHHSDKIKAPLLVFHGRNDTRVPVSEAEQLVGDMQARQQEVELIVFEDEGHQTEKLENHITMHRKTVEFFRKHLN</sequence>
<reference evidence="3 4" key="1">
    <citation type="submission" date="2024-09" db="EMBL/GenBank/DDBJ databases">
        <authorList>
            <person name="Ruan L."/>
        </authorList>
    </citation>
    <scope>NUCLEOTIDE SEQUENCE [LARGE SCALE GENOMIC DNA]</scope>
    <source>
        <strain evidence="3 4">D33</strain>
    </source>
</reference>
<dbReference type="Gene3D" id="3.40.50.1820">
    <property type="entry name" value="alpha/beta hydrolase"/>
    <property type="match status" value="1"/>
</dbReference>
<evidence type="ECO:0000256" key="1">
    <source>
        <dbReference type="ARBA" id="ARBA00022801"/>
    </source>
</evidence>
<evidence type="ECO:0000259" key="2">
    <source>
        <dbReference type="Pfam" id="PF00326"/>
    </source>
</evidence>
<dbReference type="InterPro" id="IPR011042">
    <property type="entry name" value="6-blade_b-propeller_TolB-like"/>
</dbReference>
<protein>
    <submittedName>
        <fullName evidence="3">S9 family peptidase</fullName>
    </submittedName>
</protein>
<organism evidence="3 4">
    <name type="scientific">Paenibacillus terreus</name>
    <dbReference type="NCBI Taxonomy" id="1387834"/>
    <lineage>
        <taxon>Bacteria</taxon>
        <taxon>Bacillati</taxon>
        <taxon>Bacillota</taxon>
        <taxon>Bacilli</taxon>
        <taxon>Bacillales</taxon>
        <taxon>Paenibacillaceae</taxon>
        <taxon>Paenibacillus</taxon>
    </lineage>
</organism>
<dbReference type="InterPro" id="IPR001375">
    <property type="entry name" value="Peptidase_S9_cat"/>
</dbReference>
<accession>A0ABV5B0W6</accession>
<proteinExistence type="predicted"/>
<dbReference type="RefSeq" id="WP_375523184.1">
    <property type="nucleotide sequence ID" value="NZ_JBHILM010000001.1"/>
</dbReference>
<dbReference type="SUPFAM" id="SSF53474">
    <property type="entry name" value="alpha/beta-Hydrolases"/>
    <property type="match status" value="1"/>
</dbReference>
<dbReference type="Pfam" id="PF00326">
    <property type="entry name" value="Peptidase_S9"/>
    <property type="match status" value="1"/>
</dbReference>
<keyword evidence="1" id="KW-0378">Hydrolase</keyword>
<dbReference type="EMBL" id="JBHILM010000001">
    <property type="protein sequence ID" value="MFB5679335.1"/>
    <property type="molecule type" value="Genomic_DNA"/>
</dbReference>